<dbReference type="Proteomes" id="UP000243547">
    <property type="component" value="Unassembled WGS sequence"/>
</dbReference>
<reference evidence="2" key="1">
    <citation type="submission" date="2016-11" db="EMBL/GenBank/DDBJ databases">
        <authorList>
            <person name="Varghese N."/>
            <person name="Submissions S."/>
        </authorList>
    </citation>
    <scope>NUCLEOTIDE SEQUENCE [LARGE SCALE GENOMIC DNA]</scope>
    <source>
        <strain evidence="2">DSM 14826</strain>
    </source>
</reference>
<protein>
    <submittedName>
        <fullName evidence="1">Uncharacterized protein</fullName>
    </submittedName>
</protein>
<keyword evidence="2" id="KW-1185">Reference proteome</keyword>
<proteinExistence type="predicted"/>
<name>A0A1M6K966_9FIRM</name>
<dbReference type="STRING" id="1120989.SAMN02745227_00034"/>
<evidence type="ECO:0000313" key="2">
    <source>
        <dbReference type="Proteomes" id="UP000243547"/>
    </source>
</evidence>
<dbReference type="RefSeq" id="WP_072905184.1">
    <property type="nucleotide sequence ID" value="NZ_FRAI01000005.1"/>
</dbReference>
<organism evidence="1 2">
    <name type="scientific">Anaerobranca californiensis DSM 14826</name>
    <dbReference type="NCBI Taxonomy" id="1120989"/>
    <lineage>
        <taxon>Bacteria</taxon>
        <taxon>Bacillati</taxon>
        <taxon>Bacillota</taxon>
        <taxon>Clostridia</taxon>
        <taxon>Eubacteriales</taxon>
        <taxon>Proteinivoracaceae</taxon>
        <taxon>Anaerobranca</taxon>
    </lineage>
</organism>
<accession>A0A1M6K966</accession>
<dbReference type="AlphaFoldDB" id="A0A1M6K966"/>
<dbReference type="EMBL" id="FRAI01000005">
    <property type="protein sequence ID" value="SHJ55444.1"/>
    <property type="molecule type" value="Genomic_DNA"/>
</dbReference>
<gene>
    <name evidence="1" type="ORF">SAMN02745227_00034</name>
</gene>
<evidence type="ECO:0000313" key="1">
    <source>
        <dbReference type="EMBL" id="SHJ55444.1"/>
    </source>
</evidence>
<sequence>MAKKLITRVKKFTIEKNNPYRTRKIKIDFKLINPTTIEVKVHQWDWTLKRLVDDREDSYLIHAEYDYIELANFLMEELNHIKYFKKLVKRWIENRKFSFTFEYKI</sequence>
<dbReference type="OrthoDB" id="9836458at2"/>